<dbReference type="EMBL" id="BRXE01000141">
    <property type="protein sequence ID" value="GLB86437.1"/>
    <property type="molecule type" value="Genomic_DNA"/>
</dbReference>
<sequence>MSNNVATKDQPARRSVVGRIESNYTRFKLTATRPEGTDYPQCQKNPGIFETVETAVGKHIDRKRDLWSPDIEAAAEIRVFLGWCANCFMKTECLDDMIRADYTGIAGGEFLHKGVIQEPKDKNDPHRHHRRTGDREHPGHHPDSHRRRDAHRHARNADLPARR</sequence>
<organism evidence="2 3">
    <name type="scientific">Mycobacterium kiyosense</name>
    <dbReference type="NCBI Taxonomy" id="2871094"/>
    <lineage>
        <taxon>Bacteria</taxon>
        <taxon>Bacillati</taxon>
        <taxon>Actinomycetota</taxon>
        <taxon>Actinomycetes</taxon>
        <taxon>Mycobacteriales</taxon>
        <taxon>Mycobacteriaceae</taxon>
        <taxon>Mycobacterium</taxon>
    </lineage>
</organism>
<proteinExistence type="predicted"/>
<feature type="compositionally biased region" description="Basic and acidic residues" evidence="1">
    <location>
        <begin position="133"/>
        <end position="142"/>
    </location>
</feature>
<reference evidence="2" key="1">
    <citation type="submission" date="2022-07" db="EMBL/GenBank/DDBJ databases">
        <title>Mycobacterium kiyosense sp. nov., scotochromogenic slow-glowing species isolated from respiratory specimens.</title>
        <authorList>
            <person name="Fukano H."/>
            <person name="Kazumi Y."/>
            <person name="Sakagami N."/>
            <person name="Ato M."/>
            <person name="Mitarai S."/>
            <person name="Hoshino Y."/>
        </authorList>
    </citation>
    <scope>NUCLEOTIDE SEQUENCE</scope>
    <source>
        <strain evidence="2">SRL2020-028</strain>
    </source>
</reference>
<comment type="caution">
    <text evidence="2">The sequence shown here is derived from an EMBL/GenBank/DDBJ whole genome shotgun (WGS) entry which is preliminary data.</text>
</comment>
<feature type="compositionally biased region" description="Basic residues" evidence="1">
    <location>
        <begin position="143"/>
        <end position="154"/>
    </location>
</feature>
<dbReference type="Proteomes" id="UP001165663">
    <property type="component" value="Unassembled WGS sequence"/>
</dbReference>
<protein>
    <submittedName>
        <fullName evidence="2">Uncharacterized protein</fullName>
    </submittedName>
</protein>
<evidence type="ECO:0000313" key="2">
    <source>
        <dbReference type="EMBL" id="GLB86437.1"/>
    </source>
</evidence>
<feature type="region of interest" description="Disordered" evidence="1">
    <location>
        <begin position="115"/>
        <end position="163"/>
    </location>
</feature>
<dbReference type="AlphaFoldDB" id="A0AA37Q4F6"/>
<name>A0AA37Q4F6_9MYCO</name>
<gene>
    <name evidence="2" type="ORF">SRL2020028_56930</name>
</gene>
<evidence type="ECO:0000256" key="1">
    <source>
        <dbReference type="SAM" id="MobiDB-lite"/>
    </source>
</evidence>
<accession>A0AA37Q4F6</accession>
<evidence type="ECO:0000313" key="3">
    <source>
        <dbReference type="Proteomes" id="UP001165663"/>
    </source>
</evidence>